<accession>A0A918M8L5</accession>
<evidence type="ECO:0000313" key="3">
    <source>
        <dbReference type="Proteomes" id="UP000618795"/>
    </source>
</evidence>
<dbReference type="Proteomes" id="UP000618795">
    <property type="component" value="Unassembled WGS sequence"/>
</dbReference>
<gene>
    <name evidence="2" type="ORF">GCM10010260_12100</name>
</gene>
<evidence type="ECO:0000259" key="1">
    <source>
        <dbReference type="PROSITE" id="PS51186"/>
    </source>
</evidence>
<keyword evidence="3" id="KW-1185">Reference proteome</keyword>
<dbReference type="InterPro" id="IPR016181">
    <property type="entry name" value="Acyl_CoA_acyltransferase"/>
</dbReference>
<dbReference type="InterPro" id="IPR000182">
    <property type="entry name" value="GNAT_dom"/>
</dbReference>
<feature type="domain" description="N-acetyltransferase" evidence="1">
    <location>
        <begin position="94"/>
        <end position="228"/>
    </location>
</feature>
<protein>
    <submittedName>
        <fullName evidence="2">N-acetyltransferase</fullName>
    </submittedName>
</protein>
<dbReference type="AlphaFoldDB" id="A0A918M8L5"/>
<name>A0A918M8L5_9ACTN</name>
<organism evidence="2 3">
    <name type="scientific">Streptomyces filipinensis</name>
    <dbReference type="NCBI Taxonomy" id="66887"/>
    <lineage>
        <taxon>Bacteria</taxon>
        <taxon>Bacillati</taxon>
        <taxon>Actinomycetota</taxon>
        <taxon>Actinomycetes</taxon>
        <taxon>Kitasatosporales</taxon>
        <taxon>Streptomycetaceae</taxon>
        <taxon>Streptomyces</taxon>
    </lineage>
</organism>
<dbReference type="Gene3D" id="3.40.630.30">
    <property type="match status" value="1"/>
</dbReference>
<reference evidence="2" key="2">
    <citation type="submission" date="2020-09" db="EMBL/GenBank/DDBJ databases">
        <authorList>
            <person name="Sun Q."/>
            <person name="Ohkuma M."/>
        </authorList>
    </citation>
    <scope>NUCLEOTIDE SEQUENCE</scope>
    <source>
        <strain evidence="2">JCM 4369</strain>
    </source>
</reference>
<sequence length="228" mass="24192">MRGEKHGRLTAMSQAVSPTLAALLDAAARGHFPPPDGGVTVVPQPSHRDAGVIAFTAHSVVFTDEDPHWVRDTLASLDCDALAAAMNPRFLAAFLARTGRSTDTVDLLTVAGSLPGDPPVELRELTDPDHPRVHGARARRDDVRVWAADGAVVVLGRGVAGRWETAIEVDEDVRHRGLGRALATAARHLVPPGQWVWSQQAAGNARSVRAFQAAGYRPVGAEALLIAP</sequence>
<proteinExistence type="predicted"/>
<dbReference type="EMBL" id="BMTD01000002">
    <property type="protein sequence ID" value="GGU81321.1"/>
    <property type="molecule type" value="Genomic_DNA"/>
</dbReference>
<reference evidence="2" key="1">
    <citation type="journal article" date="2014" name="Int. J. Syst. Evol. Microbiol.">
        <title>Complete genome sequence of Corynebacterium casei LMG S-19264T (=DSM 44701T), isolated from a smear-ripened cheese.</title>
        <authorList>
            <consortium name="US DOE Joint Genome Institute (JGI-PGF)"/>
            <person name="Walter F."/>
            <person name="Albersmeier A."/>
            <person name="Kalinowski J."/>
            <person name="Ruckert C."/>
        </authorList>
    </citation>
    <scope>NUCLEOTIDE SEQUENCE</scope>
    <source>
        <strain evidence="2">JCM 4369</strain>
    </source>
</reference>
<dbReference type="RefSeq" id="WP_373305712.1">
    <property type="nucleotide sequence ID" value="NZ_BMTD01000002.1"/>
</dbReference>
<dbReference type="SUPFAM" id="SSF55729">
    <property type="entry name" value="Acyl-CoA N-acyltransferases (Nat)"/>
    <property type="match status" value="1"/>
</dbReference>
<dbReference type="GO" id="GO:0016747">
    <property type="term" value="F:acyltransferase activity, transferring groups other than amino-acyl groups"/>
    <property type="evidence" value="ECO:0007669"/>
    <property type="project" value="InterPro"/>
</dbReference>
<dbReference type="PROSITE" id="PS51186">
    <property type="entry name" value="GNAT"/>
    <property type="match status" value="1"/>
</dbReference>
<evidence type="ECO:0000313" key="2">
    <source>
        <dbReference type="EMBL" id="GGU81321.1"/>
    </source>
</evidence>
<comment type="caution">
    <text evidence="2">The sequence shown here is derived from an EMBL/GenBank/DDBJ whole genome shotgun (WGS) entry which is preliminary data.</text>
</comment>